<accession>A0A272EXF3</accession>
<name>A0A272EXF3_9RHOO</name>
<evidence type="ECO:0000313" key="3">
    <source>
        <dbReference type="Proteomes" id="UP000216107"/>
    </source>
</evidence>
<dbReference type="EMBL" id="NMRN01000004">
    <property type="protein sequence ID" value="PAS94798.1"/>
    <property type="molecule type" value="Genomic_DNA"/>
</dbReference>
<proteinExistence type="predicted"/>
<dbReference type="OrthoDB" id="8527314at2"/>
<dbReference type="Proteomes" id="UP000623509">
    <property type="component" value="Unassembled WGS sequence"/>
</dbReference>
<dbReference type="Proteomes" id="UP000216107">
    <property type="component" value="Unassembled WGS sequence"/>
</dbReference>
<gene>
    <name evidence="1" type="ORF">BGI27_03775</name>
    <name evidence="2" type="ORF">CGU29_02530</name>
</gene>
<dbReference type="AlphaFoldDB" id="A0A272EXF3"/>
<comment type="caution">
    <text evidence="2">The sequence shown here is derived from an EMBL/GenBank/DDBJ whole genome shotgun (WGS) entry which is preliminary data.</text>
</comment>
<reference evidence="2 3" key="2">
    <citation type="submission" date="2017-07" db="EMBL/GenBank/DDBJ databases">
        <title>Candidatus Dactylopiibacterium carminicum, a nitrogen-fixing symbiont of the cochineal insect Dactylopius coccus and Dactylopius opuntiae (Hemiptera: Coccoidea: Dactylopiidae).</title>
        <authorList>
            <person name="Vera A."/>
        </authorList>
    </citation>
    <scope>NUCLEOTIDE SEQUENCE [LARGE SCALE GENOMIC DNA]</scope>
    <source>
        <strain evidence="2 3">NFDCM</strain>
    </source>
</reference>
<protein>
    <recommendedName>
        <fullName evidence="5">Methyltransferase</fullName>
    </recommendedName>
</protein>
<evidence type="ECO:0000313" key="1">
    <source>
        <dbReference type="EMBL" id="KAF7600183.1"/>
    </source>
</evidence>
<evidence type="ECO:0000313" key="4">
    <source>
        <dbReference type="Proteomes" id="UP000623509"/>
    </source>
</evidence>
<evidence type="ECO:0000313" key="2">
    <source>
        <dbReference type="EMBL" id="PAS94798.1"/>
    </source>
</evidence>
<dbReference type="EMBL" id="MDUX01000008">
    <property type="protein sequence ID" value="KAF7600183.1"/>
    <property type="molecule type" value="Genomic_DNA"/>
</dbReference>
<reference evidence="1 4" key="1">
    <citation type="submission" date="2016-08" db="EMBL/GenBank/DDBJ databases">
        <title>Candidatus Dactylopiibacterium carminicum genome sequence.</title>
        <authorList>
            <person name="Ramirez-Puebla S.T."/>
            <person name="Ormeno-Orrillo E."/>
            <person name="Vera-Ponce De Leon A."/>
            <person name="Luis L."/>
            <person name="Sanchez-Flores A."/>
            <person name="Monica R."/>
            <person name="Martinez-Romero E."/>
        </authorList>
    </citation>
    <scope>NUCLEOTIDE SEQUENCE [LARGE SCALE GENOMIC DNA]</scope>
    <source>
        <strain evidence="1">END1</strain>
    </source>
</reference>
<evidence type="ECO:0008006" key="5">
    <source>
        <dbReference type="Google" id="ProtNLM"/>
    </source>
</evidence>
<organism evidence="2 3">
    <name type="scientific">Candidatus Dactylopiibacterium carminicum</name>
    <dbReference type="NCBI Taxonomy" id="857335"/>
    <lineage>
        <taxon>Bacteria</taxon>
        <taxon>Pseudomonadati</taxon>
        <taxon>Pseudomonadota</taxon>
        <taxon>Betaproteobacteria</taxon>
        <taxon>Rhodocyclales</taxon>
        <taxon>Rhodocyclaceae</taxon>
        <taxon>Candidatus Dactylopiibacterium</taxon>
    </lineage>
</organism>
<dbReference type="RefSeq" id="WP_095523583.1">
    <property type="nucleotide sequence ID" value="NZ_MDUX01000008.1"/>
</dbReference>
<keyword evidence="4" id="KW-1185">Reference proteome</keyword>
<sequence>MRALRTQWLDAGGGLGYHLRAWRHGAQWQPYRAALAGWLQAWQPPQRQLVIIGPSAGHTLPGDFLEGFSRVFILEPDPLARWLLLRRFPRVRFEAGALDCFADAQAPGWLACTYPDAVFLFANVIGQYLPADPGWVPALRQALAERSWASCHDLVASTRTPDNTSPRDVSEGQTLEALLTGFWPAGELDLHDHGSWQTLPTQAATIWSITPRQHHLVGWYAQRAG</sequence>